<evidence type="ECO:0000313" key="2">
    <source>
        <dbReference type="Proteomes" id="UP001185927"/>
    </source>
</evidence>
<protein>
    <recommendedName>
        <fullName evidence="3">LLM class flavin-dependent oxidoreductase</fullName>
    </recommendedName>
</protein>
<organism evidence="1 2">
    <name type="scientific">Rhodococcus globerulus</name>
    <dbReference type="NCBI Taxonomy" id="33008"/>
    <lineage>
        <taxon>Bacteria</taxon>
        <taxon>Bacillati</taxon>
        <taxon>Actinomycetota</taxon>
        <taxon>Actinomycetes</taxon>
        <taxon>Mycobacteriales</taxon>
        <taxon>Nocardiaceae</taxon>
        <taxon>Rhodococcus</taxon>
    </lineage>
</organism>
<dbReference type="EMBL" id="JAWLKB010000095">
    <property type="protein sequence ID" value="MDV6271819.1"/>
    <property type="molecule type" value="Genomic_DNA"/>
</dbReference>
<keyword evidence="2" id="KW-1185">Reference proteome</keyword>
<dbReference type="RefSeq" id="WP_317546526.1">
    <property type="nucleotide sequence ID" value="NZ_JAWLKB010000095.1"/>
</dbReference>
<evidence type="ECO:0008006" key="3">
    <source>
        <dbReference type="Google" id="ProtNLM"/>
    </source>
</evidence>
<dbReference type="Gene3D" id="3.20.20.30">
    <property type="entry name" value="Luciferase-like domain"/>
    <property type="match status" value="1"/>
</dbReference>
<name>A0ABU4C5X1_RHOGO</name>
<dbReference type="SUPFAM" id="SSF51679">
    <property type="entry name" value="Bacterial luciferase-like"/>
    <property type="match status" value="1"/>
</dbReference>
<dbReference type="Proteomes" id="UP001185927">
    <property type="component" value="Unassembled WGS sequence"/>
</dbReference>
<feature type="non-terminal residue" evidence="1">
    <location>
        <position position="1"/>
    </location>
</feature>
<proteinExistence type="predicted"/>
<accession>A0ABU4C5X1</accession>
<sequence>VPAEITARAYHSSIPDGKTPRVGLVAHVHPAASRERVLAKIAEEVEATYAWGKDWLPEADTLAAKAAGANVHYGDAADIVESIRTFPTFDYVTDLQIAVHFGTDTHAHRLDVVNEIVEDIAPHLGWTPS</sequence>
<dbReference type="InterPro" id="IPR036661">
    <property type="entry name" value="Luciferase-like_sf"/>
</dbReference>
<evidence type="ECO:0000313" key="1">
    <source>
        <dbReference type="EMBL" id="MDV6271819.1"/>
    </source>
</evidence>
<gene>
    <name evidence="1" type="ORF">R3Q16_35125</name>
</gene>
<comment type="caution">
    <text evidence="1">The sequence shown here is derived from an EMBL/GenBank/DDBJ whole genome shotgun (WGS) entry which is preliminary data.</text>
</comment>
<reference evidence="1 2" key="1">
    <citation type="submission" date="2023-10" db="EMBL/GenBank/DDBJ databases">
        <title>Development of a sustainable strategy for remediation of hydrocarbon-contaminated territories based on the waste exchange concept.</title>
        <authorList>
            <person name="Krivoruchko A."/>
        </authorList>
    </citation>
    <scope>NUCLEOTIDE SEQUENCE [LARGE SCALE GENOMIC DNA]</scope>
    <source>
        <strain evidence="1 2">IEGM 1203</strain>
    </source>
</reference>